<dbReference type="Gene3D" id="3.40.50.10890">
    <property type="match status" value="1"/>
</dbReference>
<accession>A0A9W8LKU4</accession>
<feature type="region of interest" description="Disordered" evidence="3">
    <location>
        <begin position="689"/>
        <end position="710"/>
    </location>
</feature>
<dbReference type="InterPro" id="IPR036866">
    <property type="entry name" value="RibonucZ/Hydroxyglut_hydro"/>
</dbReference>
<dbReference type="AlphaFoldDB" id="A0A9W8LKU4"/>
<dbReference type="Proteomes" id="UP001140217">
    <property type="component" value="Unassembled WGS sequence"/>
</dbReference>
<reference evidence="4" key="1">
    <citation type="submission" date="2022-07" db="EMBL/GenBank/DDBJ databases">
        <title>Phylogenomic reconstructions and comparative analyses of Kickxellomycotina fungi.</title>
        <authorList>
            <person name="Reynolds N.K."/>
            <person name="Stajich J.E."/>
            <person name="Barry K."/>
            <person name="Grigoriev I.V."/>
            <person name="Crous P."/>
            <person name="Smith M.E."/>
        </authorList>
    </citation>
    <scope>NUCLEOTIDE SEQUENCE</scope>
    <source>
        <strain evidence="4">NBRC 105414</strain>
    </source>
</reference>
<evidence type="ECO:0000256" key="2">
    <source>
        <dbReference type="ARBA" id="ARBA00023242"/>
    </source>
</evidence>
<comment type="subcellular location">
    <subcellularLocation>
        <location evidence="1">Nucleus</location>
    </subcellularLocation>
</comment>
<feature type="compositionally biased region" description="Low complexity" evidence="3">
    <location>
        <begin position="170"/>
        <end position="180"/>
    </location>
</feature>
<dbReference type="PANTHER" id="PTHR46094:SF1">
    <property type="entry name" value="INTEGRATOR COMPLEX SUBUNIT 9"/>
    <property type="match status" value="1"/>
</dbReference>
<keyword evidence="5" id="KW-1185">Reference proteome</keyword>
<gene>
    <name evidence="4" type="primary">INTS9</name>
    <name evidence="4" type="ORF">H4R18_001030</name>
</gene>
<dbReference type="Gene3D" id="3.60.15.10">
    <property type="entry name" value="Ribonuclease Z/Hydroxyacylglutathione hydrolase-like"/>
    <property type="match status" value="1"/>
</dbReference>
<organism evidence="4 5">
    <name type="scientific">Coemansia javaensis</name>
    <dbReference type="NCBI Taxonomy" id="2761396"/>
    <lineage>
        <taxon>Eukaryota</taxon>
        <taxon>Fungi</taxon>
        <taxon>Fungi incertae sedis</taxon>
        <taxon>Zoopagomycota</taxon>
        <taxon>Kickxellomycotina</taxon>
        <taxon>Kickxellomycetes</taxon>
        <taxon>Kickxellales</taxon>
        <taxon>Kickxellaceae</taxon>
        <taxon>Coemansia</taxon>
    </lineage>
</organism>
<comment type="caution">
    <text evidence="4">The sequence shown here is derived from an EMBL/GenBank/DDBJ whole genome shotgun (WGS) entry which is preliminary data.</text>
</comment>
<dbReference type="PANTHER" id="PTHR46094">
    <property type="entry name" value="INTEGRATOR COMPLEX SUBUNIT 9"/>
    <property type="match status" value="1"/>
</dbReference>
<feature type="compositionally biased region" description="Low complexity" evidence="3">
    <location>
        <begin position="600"/>
        <end position="618"/>
    </location>
</feature>
<name>A0A9W8LKU4_9FUNG</name>
<evidence type="ECO:0000256" key="1">
    <source>
        <dbReference type="ARBA" id="ARBA00004123"/>
    </source>
</evidence>
<feature type="region of interest" description="Disordered" evidence="3">
    <location>
        <begin position="170"/>
        <end position="189"/>
    </location>
</feature>
<dbReference type="GO" id="GO:0034472">
    <property type="term" value="P:snRNA 3'-end processing"/>
    <property type="evidence" value="ECO:0007669"/>
    <property type="project" value="TreeGrafter"/>
</dbReference>
<evidence type="ECO:0000313" key="4">
    <source>
        <dbReference type="EMBL" id="KAJ2784565.1"/>
    </source>
</evidence>
<dbReference type="EMBL" id="JANBUL010000024">
    <property type="protein sequence ID" value="KAJ2784565.1"/>
    <property type="molecule type" value="Genomic_DNA"/>
</dbReference>
<protein>
    <submittedName>
        <fullName evidence="4">Integrator complex subunit 9</fullName>
    </submittedName>
</protein>
<feature type="region of interest" description="Disordered" evidence="3">
    <location>
        <begin position="592"/>
        <end position="618"/>
    </location>
</feature>
<dbReference type="OrthoDB" id="5600060at2759"/>
<sequence length="710" mass="75522">MLRTSPDHLDAFCEYTERVGTITMRAFSIYGIEVAGFNMPRISVIPFSPSERHHLLLCELDDAMFVVDCGWPIEPRDDAQAAGPKTGAAQTVAAPSARDALSSINWARVDFVLISNYEQMTLLPYITEYTEFAGPVFATEPTKAYGRCVLEEGLCVASVVSPVGEACSSGGSSSNSNGSSGSSGGAEQWQPGVLPYTQQDVAAAMEKVTDVRYNEVATPAPFVQVYPRSAGYCIGSANWTVECKGHRTAFIGASSLAGCLHPQEWDGSVVADAQVIVFCDAVDPAGPDETDAGSAAPGAQVSQRIGQLCSTALAALKQRSRVLLVGEPYGVTQDILQLVAENALSLNLPLPQFVVVSPVAERTLQYGNIMGEWLCAAKQALLYQPEYPFADKDLRQRGHLHFARSLAELATRTIPQGTWFVVVSPRDVATISHFVRRWQLDAKQCSGADMAAGSGMARFAVLIHDDDVARAQRLVGQIAASEVTYVPVPRRLTVHAIRQCLASAVRAQHVLLPSPVYARLAAGPAAAAGLDFGLLEHAYMQATVVDLDTDRHLPLGIKREMTQQLRRSGKQRAVVSGVLSLAAGKIRLVPADDGDDDAAGPDAAPAPAQRGPALGPALGLRGWTPDRLASELCDAGLDAAVASDAAGPLVRVAVPGGTAAIRMHGGWAVDCSSATAQWAVLDALRQVLRRPQQQQQPQPQPQPQRPGVST</sequence>
<evidence type="ECO:0000313" key="5">
    <source>
        <dbReference type="Proteomes" id="UP001140217"/>
    </source>
</evidence>
<dbReference type="SUPFAM" id="SSF56281">
    <property type="entry name" value="Metallo-hydrolase/oxidoreductase"/>
    <property type="match status" value="1"/>
</dbReference>
<dbReference type="GO" id="GO:0032039">
    <property type="term" value="C:integrator complex"/>
    <property type="evidence" value="ECO:0007669"/>
    <property type="project" value="InterPro"/>
</dbReference>
<proteinExistence type="predicted"/>
<dbReference type="InterPro" id="IPR027074">
    <property type="entry name" value="Integrator_9su"/>
</dbReference>
<keyword evidence="2" id="KW-0539">Nucleus</keyword>
<evidence type="ECO:0000256" key="3">
    <source>
        <dbReference type="SAM" id="MobiDB-lite"/>
    </source>
</evidence>